<evidence type="ECO:0000256" key="2">
    <source>
        <dbReference type="ARBA" id="ARBA00022692"/>
    </source>
</evidence>
<keyword evidence="7" id="KW-1185">Reference proteome</keyword>
<dbReference type="Pfam" id="PF04756">
    <property type="entry name" value="OST3_OST6"/>
    <property type="match status" value="1"/>
</dbReference>
<comment type="caution">
    <text evidence="6">The sequence shown here is derived from an EMBL/GenBank/DDBJ whole genome shotgun (WGS) entry which is preliminary data.</text>
</comment>
<dbReference type="PANTHER" id="PTHR12692:SF3">
    <property type="entry name" value="DOLICHYL-DIPHOSPHOOLIGOSACCHARIDE--PROTEIN GLYCOSYLTRANSFERASE SUBUNIT OST6"/>
    <property type="match status" value="1"/>
</dbReference>
<evidence type="ECO:0000313" key="6">
    <source>
        <dbReference type="EMBL" id="OBA24874.1"/>
    </source>
</evidence>
<sequence length="375" mass="44373">MKDNAFNVLNKNCFDLADDQEDKDDLGNFEYLGLNNIQDNEALNSYIVDEILVCQEEIKILTFIIDAKELDIREFMLDNIFQRLVIFPPSLTLGDYNMNKNILSNNFNFYDDNTFETDEDTQEDNDSQNINENINSETKFESFINHSKFTIFNTKYATEEITFYEYMNLSWLHMTENYEDWKFQLWDYLAKVLLLRFNMPQTLQQQTNQFVYYFLIFFIVLIVLKKKVIPFFNKSGRKDVAIKIVCMIVSFSIILTSITGFQFVKTNSIILLAKDERTDEIVYFAGSFNWQFGIETLIISVIYIVLSFMVLSIIKKSKEEERMELEQDKEPVTKDVAIIKLLTLVIILYIIYYLSQNVLTQDIFRNIKYNGNYAY</sequence>
<proteinExistence type="predicted"/>
<feature type="transmembrane region" description="Helical" evidence="5">
    <location>
        <begin position="240"/>
        <end position="264"/>
    </location>
</feature>
<dbReference type="GO" id="GO:0018279">
    <property type="term" value="P:protein N-linked glycosylation via asparagine"/>
    <property type="evidence" value="ECO:0007669"/>
    <property type="project" value="TreeGrafter"/>
</dbReference>
<comment type="subcellular location">
    <subcellularLocation>
        <location evidence="1">Membrane</location>
        <topology evidence="1">Multi-pass membrane protein</topology>
    </subcellularLocation>
</comment>
<dbReference type="OrthoDB" id="67566at2759"/>
<evidence type="ECO:0000256" key="1">
    <source>
        <dbReference type="ARBA" id="ARBA00004141"/>
    </source>
</evidence>
<dbReference type="InterPro" id="IPR021149">
    <property type="entry name" value="OligosaccharylTrfase_OST3/OST6"/>
</dbReference>
<keyword evidence="2 5" id="KW-0812">Transmembrane</keyword>
<evidence type="ECO:0000256" key="4">
    <source>
        <dbReference type="ARBA" id="ARBA00023136"/>
    </source>
</evidence>
<dbReference type="AlphaFoldDB" id="A0A1B7T817"/>
<evidence type="ECO:0000256" key="3">
    <source>
        <dbReference type="ARBA" id="ARBA00022989"/>
    </source>
</evidence>
<feature type="transmembrane region" description="Helical" evidence="5">
    <location>
        <begin position="335"/>
        <end position="354"/>
    </location>
</feature>
<keyword evidence="4 5" id="KW-0472">Membrane</keyword>
<name>A0A1B7T817_9ASCO</name>
<evidence type="ECO:0000313" key="7">
    <source>
        <dbReference type="Proteomes" id="UP000092321"/>
    </source>
</evidence>
<accession>A0A1B7T817</accession>
<dbReference type="PANTHER" id="PTHR12692">
    <property type="entry name" value="DOLICHYL-DIPHOSPHOOLIGOSACCHARIDE--PROTEIN GLYCOSYLTRANSFERASE-RELATED"/>
    <property type="match status" value="1"/>
</dbReference>
<dbReference type="Proteomes" id="UP000092321">
    <property type="component" value="Unassembled WGS sequence"/>
</dbReference>
<keyword evidence="3 5" id="KW-1133">Transmembrane helix</keyword>
<gene>
    <name evidence="6" type="ORF">HANVADRAFT_64030</name>
</gene>
<evidence type="ECO:0000256" key="5">
    <source>
        <dbReference type="SAM" id="Phobius"/>
    </source>
</evidence>
<organism evidence="6 7">
    <name type="scientific">Hanseniaspora valbyensis NRRL Y-1626</name>
    <dbReference type="NCBI Taxonomy" id="766949"/>
    <lineage>
        <taxon>Eukaryota</taxon>
        <taxon>Fungi</taxon>
        <taxon>Dikarya</taxon>
        <taxon>Ascomycota</taxon>
        <taxon>Saccharomycotina</taxon>
        <taxon>Saccharomycetes</taxon>
        <taxon>Saccharomycodales</taxon>
        <taxon>Saccharomycodaceae</taxon>
        <taxon>Hanseniaspora</taxon>
    </lineage>
</organism>
<dbReference type="GO" id="GO:0008250">
    <property type="term" value="C:oligosaccharyltransferase complex"/>
    <property type="evidence" value="ECO:0007669"/>
    <property type="project" value="TreeGrafter"/>
</dbReference>
<protein>
    <submittedName>
        <fullName evidence="6">Uncharacterized protein</fullName>
    </submittedName>
</protein>
<feature type="transmembrane region" description="Helical" evidence="5">
    <location>
        <begin position="292"/>
        <end position="314"/>
    </location>
</feature>
<reference evidence="7" key="1">
    <citation type="journal article" date="2016" name="Proc. Natl. Acad. Sci. U.S.A.">
        <title>Comparative genomics of biotechnologically important yeasts.</title>
        <authorList>
            <person name="Riley R."/>
            <person name="Haridas S."/>
            <person name="Wolfe K.H."/>
            <person name="Lopes M.R."/>
            <person name="Hittinger C.T."/>
            <person name="Goeker M."/>
            <person name="Salamov A.A."/>
            <person name="Wisecaver J.H."/>
            <person name="Long T.M."/>
            <person name="Calvey C.H."/>
            <person name="Aerts A.L."/>
            <person name="Barry K.W."/>
            <person name="Choi C."/>
            <person name="Clum A."/>
            <person name="Coughlan A.Y."/>
            <person name="Deshpande S."/>
            <person name="Douglass A.P."/>
            <person name="Hanson S.J."/>
            <person name="Klenk H.-P."/>
            <person name="LaButti K.M."/>
            <person name="Lapidus A."/>
            <person name="Lindquist E.A."/>
            <person name="Lipzen A.M."/>
            <person name="Meier-Kolthoff J.P."/>
            <person name="Ohm R.A."/>
            <person name="Otillar R.P."/>
            <person name="Pangilinan J.L."/>
            <person name="Peng Y."/>
            <person name="Rokas A."/>
            <person name="Rosa C.A."/>
            <person name="Scheuner C."/>
            <person name="Sibirny A.A."/>
            <person name="Slot J.C."/>
            <person name="Stielow J.B."/>
            <person name="Sun H."/>
            <person name="Kurtzman C.P."/>
            <person name="Blackwell M."/>
            <person name="Grigoriev I.V."/>
            <person name="Jeffries T.W."/>
        </authorList>
    </citation>
    <scope>NUCLEOTIDE SEQUENCE [LARGE SCALE GENOMIC DNA]</scope>
    <source>
        <strain evidence="7">NRRL Y-1626</strain>
    </source>
</reference>
<dbReference type="EMBL" id="LXPE01000366">
    <property type="protein sequence ID" value="OBA24874.1"/>
    <property type="molecule type" value="Genomic_DNA"/>
</dbReference>
<feature type="transmembrane region" description="Helical" evidence="5">
    <location>
        <begin position="210"/>
        <end position="228"/>
    </location>
</feature>